<dbReference type="EC" id="6.1.1.17" evidence="3"/>
<comment type="catalytic activity">
    <reaction evidence="15">
        <text>tRNA(Glx) + L-glutamate + ATP = L-glutamyl-tRNA(Glx) + AMP + diphosphate</text>
        <dbReference type="Rhea" id="RHEA:18397"/>
        <dbReference type="Rhea" id="RHEA-COMP:9713"/>
        <dbReference type="Rhea" id="RHEA-COMP:9716"/>
        <dbReference type="ChEBI" id="CHEBI:29985"/>
        <dbReference type="ChEBI" id="CHEBI:30616"/>
        <dbReference type="ChEBI" id="CHEBI:33019"/>
        <dbReference type="ChEBI" id="CHEBI:78442"/>
        <dbReference type="ChEBI" id="CHEBI:78520"/>
        <dbReference type="ChEBI" id="CHEBI:456215"/>
        <dbReference type="EC" id="6.1.1.24"/>
    </reaction>
    <physiologicalReaction direction="left-to-right" evidence="15">
        <dbReference type="Rhea" id="RHEA:18398"/>
    </physiologicalReaction>
</comment>
<dbReference type="InterPro" id="IPR020058">
    <property type="entry name" value="Glu/Gln-tRNA-synth_Ib_cat-dom"/>
</dbReference>
<keyword evidence="5 17" id="KW-0547">Nucleotide-binding</keyword>
<evidence type="ECO:0000256" key="2">
    <source>
        <dbReference type="ARBA" id="ARBA00007894"/>
    </source>
</evidence>
<evidence type="ECO:0000313" key="20">
    <source>
        <dbReference type="EMBL" id="KAK3582286.1"/>
    </source>
</evidence>
<dbReference type="InterPro" id="IPR045462">
    <property type="entry name" value="aa-tRNA-synth_I_cd-bd"/>
</dbReference>
<keyword evidence="8 17" id="KW-0030">Aminoacyl-tRNA synthetase</keyword>
<dbReference type="NCBIfam" id="TIGR00464">
    <property type="entry name" value="gltX_bact"/>
    <property type="match status" value="1"/>
</dbReference>
<dbReference type="PRINTS" id="PR00987">
    <property type="entry name" value="TRNASYNTHGLU"/>
</dbReference>
<keyword evidence="21" id="KW-1185">Reference proteome</keyword>
<dbReference type="Gene3D" id="1.10.10.350">
    <property type="match status" value="1"/>
</dbReference>
<evidence type="ECO:0000256" key="3">
    <source>
        <dbReference type="ARBA" id="ARBA00012835"/>
    </source>
</evidence>
<evidence type="ECO:0000256" key="10">
    <source>
        <dbReference type="ARBA" id="ARBA00044054"/>
    </source>
</evidence>
<comment type="catalytic activity">
    <reaction evidence="16">
        <text>tRNA(Gln) + L-glutamate + ATP = L-glutamyl-tRNA(Gln) + AMP + diphosphate</text>
        <dbReference type="Rhea" id="RHEA:64612"/>
        <dbReference type="Rhea" id="RHEA-COMP:9662"/>
        <dbReference type="Rhea" id="RHEA-COMP:9684"/>
        <dbReference type="ChEBI" id="CHEBI:29985"/>
        <dbReference type="ChEBI" id="CHEBI:30616"/>
        <dbReference type="ChEBI" id="CHEBI:33019"/>
        <dbReference type="ChEBI" id="CHEBI:78442"/>
        <dbReference type="ChEBI" id="CHEBI:78520"/>
        <dbReference type="ChEBI" id="CHEBI:456215"/>
    </reaction>
    <physiologicalReaction direction="left-to-right" evidence="16">
        <dbReference type="Rhea" id="RHEA:64613"/>
    </physiologicalReaction>
</comment>
<evidence type="ECO:0000256" key="15">
    <source>
        <dbReference type="ARBA" id="ARBA00047479"/>
    </source>
</evidence>
<evidence type="ECO:0000256" key="4">
    <source>
        <dbReference type="ARBA" id="ARBA00022598"/>
    </source>
</evidence>
<proteinExistence type="inferred from homology"/>
<evidence type="ECO:0000256" key="12">
    <source>
        <dbReference type="ARBA" id="ARBA00044251"/>
    </source>
</evidence>
<organism evidence="20 21">
    <name type="scientific">Potamilus streckersoni</name>
    <dbReference type="NCBI Taxonomy" id="2493646"/>
    <lineage>
        <taxon>Eukaryota</taxon>
        <taxon>Metazoa</taxon>
        <taxon>Spiralia</taxon>
        <taxon>Lophotrochozoa</taxon>
        <taxon>Mollusca</taxon>
        <taxon>Bivalvia</taxon>
        <taxon>Autobranchia</taxon>
        <taxon>Heteroconchia</taxon>
        <taxon>Palaeoheterodonta</taxon>
        <taxon>Unionida</taxon>
        <taxon>Unionoidea</taxon>
        <taxon>Unionidae</taxon>
        <taxon>Ambleminae</taxon>
        <taxon>Lampsilini</taxon>
        <taxon>Potamilus</taxon>
    </lineage>
</organism>
<evidence type="ECO:0000256" key="17">
    <source>
        <dbReference type="RuleBase" id="RU363037"/>
    </source>
</evidence>
<dbReference type="AlphaFoldDB" id="A0AAE0VLS1"/>
<keyword evidence="7 17" id="KW-0648">Protein biosynthesis</keyword>
<dbReference type="Proteomes" id="UP001195483">
    <property type="component" value="Unassembled WGS sequence"/>
</dbReference>
<dbReference type="Gene3D" id="3.40.50.620">
    <property type="entry name" value="HUPs"/>
    <property type="match status" value="1"/>
</dbReference>
<dbReference type="PANTHER" id="PTHR43311">
    <property type="entry name" value="GLUTAMATE--TRNA LIGASE"/>
    <property type="match status" value="1"/>
</dbReference>
<gene>
    <name evidence="20" type="ORF">CHS0354_023825</name>
</gene>
<dbReference type="PANTHER" id="PTHR43311:SF2">
    <property type="entry name" value="GLUTAMATE--TRNA LIGASE, MITOCHONDRIAL-RELATED"/>
    <property type="match status" value="1"/>
</dbReference>
<reference evidence="20" key="2">
    <citation type="journal article" date="2021" name="Genome Biol. Evol.">
        <title>Developing a high-quality reference genome for a parasitic bivalve with doubly uniparental inheritance (Bivalvia: Unionida).</title>
        <authorList>
            <person name="Smith C.H."/>
        </authorList>
    </citation>
    <scope>NUCLEOTIDE SEQUENCE</scope>
    <source>
        <strain evidence="20">CHS0354</strain>
        <tissue evidence="20">Mantle</tissue>
    </source>
</reference>
<feature type="domain" description="Aminoacyl-tRNA synthetase class I anticodon-binding" evidence="19">
    <location>
        <begin position="367"/>
        <end position="492"/>
    </location>
</feature>
<accession>A0AAE0VLS1</accession>
<dbReference type="GO" id="GO:0004818">
    <property type="term" value="F:glutamate-tRNA ligase activity"/>
    <property type="evidence" value="ECO:0007669"/>
    <property type="project" value="UniProtKB-EC"/>
</dbReference>
<reference evidence="20" key="1">
    <citation type="journal article" date="2021" name="Genome Biol. Evol.">
        <title>A High-Quality Reference Genome for a Parasitic Bivalve with Doubly Uniparental Inheritance (Bivalvia: Unionida).</title>
        <authorList>
            <person name="Smith C.H."/>
        </authorList>
    </citation>
    <scope>NUCLEOTIDE SEQUENCE</scope>
    <source>
        <strain evidence="20">CHS0354</strain>
    </source>
</reference>
<reference evidence="20" key="3">
    <citation type="submission" date="2023-05" db="EMBL/GenBank/DDBJ databases">
        <authorList>
            <person name="Smith C.H."/>
        </authorList>
    </citation>
    <scope>NUCLEOTIDE SEQUENCE</scope>
    <source>
        <strain evidence="20">CHS0354</strain>
        <tissue evidence="20">Mantle</tissue>
    </source>
</reference>
<dbReference type="InterPro" id="IPR000924">
    <property type="entry name" value="Glu/Gln-tRNA-synth"/>
</dbReference>
<evidence type="ECO:0000256" key="11">
    <source>
        <dbReference type="ARBA" id="ARBA00044142"/>
    </source>
</evidence>
<dbReference type="PROSITE" id="PS00178">
    <property type="entry name" value="AA_TRNA_LIGASE_I"/>
    <property type="match status" value="1"/>
</dbReference>
<dbReference type="SUPFAM" id="SSF52374">
    <property type="entry name" value="Nucleotidylyl transferase"/>
    <property type="match status" value="1"/>
</dbReference>
<evidence type="ECO:0000256" key="5">
    <source>
        <dbReference type="ARBA" id="ARBA00022741"/>
    </source>
</evidence>
<dbReference type="FunFam" id="3.40.50.620:FF:000045">
    <property type="entry name" value="Glutamate--tRNA ligase, mitochondrial"/>
    <property type="match status" value="1"/>
</dbReference>
<evidence type="ECO:0000256" key="8">
    <source>
        <dbReference type="ARBA" id="ARBA00023146"/>
    </source>
</evidence>
<dbReference type="GO" id="GO:0005739">
    <property type="term" value="C:mitochondrion"/>
    <property type="evidence" value="ECO:0007669"/>
    <property type="project" value="UniProtKB-SubCell"/>
</dbReference>
<dbReference type="InterPro" id="IPR004527">
    <property type="entry name" value="Glu-tRNA-ligase_bac/mito"/>
</dbReference>
<dbReference type="Pfam" id="PF19269">
    <property type="entry name" value="Anticodon_2"/>
    <property type="match status" value="1"/>
</dbReference>
<dbReference type="InterPro" id="IPR008925">
    <property type="entry name" value="aa_tRNA-synth_I_cd-bd_sf"/>
</dbReference>
<comment type="caution">
    <text evidence="20">The sequence shown here is derived from an EMBL/GenBank/DDBJ whole genome shotgun (WGS) entry which is preliminary data.</text>
</comment>
<dbReference type="CDD" id="cd00808">
    <property type="entry name" value="GluRS_core"/>
    <property type="match status" value="1"/>
</dbReference>
<evidence type="ECO:0000256" key="1">
    <source>
        <dbReference type="ARBA" id="ARBA00004173"/>
    </source>
</evidence>
<comment type="catalytic activity">
    <reaction evidence="14">
        <text>tRNA(Glu) + L-glutamate + ATP = L-glutamyl-tRNA(Glu) + AMP + diphosphate</text>
        <dbReference type="Rhea" id="RHEA:23540"/>
        <dbReference type="Rhea" id="RHEA-COMP:9663"/>
        <dbReference type="Rhea" id="RHEA-COMP:9680"/>
        <dbReference type="ChEBI" id="CHEBI:29985"/>
        <dbReference type="ChEBI" id="CHEBI:30616"/>
        <dbReference type="ChEBI" id="CHEBI:33019"/>
        <dbReference type="ChEBI" id="CHEBI:78442"/>
        <dbReference type="ChEBI" id="CHEBI:78520"/>
        <dbReference type="ChEBI" id="CHEBI:456215"/>
        <dbReference type="EC" id="6.1.1.17"/>
    </reaction>
    <physiologicalReaction direction="left-to-right" evidence="14">
        <dbReference type="Rhea" id="RHEA:23541"/>
    </physiologicalReaction>
</comment>
<dbReference type="SUPFAM" id="SSF48163">
    <property type="entry name" value="An anticodon-binding domain of class I aminoacyl-tRNA synthetases"/>
    <property type="match status" value="1"/>
</dbReference>
<keyword evidence="4 17" id="KW-0436">Ligase</keyword>
<dbReference type="InterPro" id="IPR001412">
    <property type="entry name" value="aa-tRNA-synth_I_CS"/>
</dbReference>
<evidence type="ECO:0000256" key="7">
    <source>
        <dbReference type="ARBA" id="ARBA00022917"/>
    </source>
</evidence>
<dbReference type="GO" id="GO:0050561">
    <property type="term" value="F:glutamate-tRNA(Gln) ligase activity"/>
    <property type="evidence" value="ECO:0007669"/>
    <property type="project" value="UniProtKB-EC"/>
</dbReference>
<evidence type="ECO:0000259" key="18">
    <source>
        <dbReference type="Pfam" id="PF00749"/>
    </source>
</evidence>
<keyword evidence="6 17" id="KW-0067">ATP-binding</keyword>
<protein>
    <recommendedName>
        <fullName evidence="11">Nondiscriminating glutamyl-tRNA synthetase EARS2, mitochondrial</fullName>
        <ecNumber evidence="3">6.1.1.17</ecNumber>
        <ecNumber evidence="10">6.1.1.24</ecNumber>
    </recommendedName>
    <alternativeName>
        <fullName evidence="13">Glutamate--tRNA(Gln) ligase EARS2, mitochondrial</fullName>
    </alternativeName>
    <alternativeName>
        <fullName evidence="9">Glutamyl-tRNA synthetase</fullName>
    </alternativeName>
    <alternativeName>
        <fullName evidence="12">Mitochondrial glutamyl-tRNA synthetase</fullName>
    </alternativeName>
</protein>
<dbReference type="GO" id="GO:0008270">
    <property type="term" value="F:zinc ion binding"/>
    <property type="evidence" value="ECO:0007669"/>
    <property type="project" value="InterPro"/>
</dbReference>
<evidence type="ECO:0000259" key="19">
    <source>
        <dbReference type="Pfam" id="PF19269"/>
    </source>
</evidence>
<dbReference type="EMBL" id="JAEAOA010001427">
    <property type="protein sequence ID" value="KAK3582286.1"/>
    <property type="molecule type" value="Genomic_DNA"/>
</dbReference>
<evidence type="ECO:0000256" key="16">
    <source>
        <dbReference type="ARBA" id="ARBA00047689"/>
    </source>
</evidence>
<comment type="similarity">
    <text evidence="2">Belongs to the class-I aminoacyl-tRNA synthetase family. Glutamate--tRNA ligase type 1 subfamily.</text>
</comment>
<comment type="subcellular location">
    <subcellularLocation>
        <location evidence="1">Mitochondrion</location>
    </subcellularLocation>
</comment>
<sequence>MTKIRTRFAPSPTGHLHIGGLRTALYNYLFAKRNNGDFVLRIEDTDQARLMPDAIEMILQTLTWAGLDPDESFDKPGKYGPYIQSQRLDIYKKYCDVLIKEGKAYYCFSTSDELEESRKLQQKQGLQPKYNRKWLPEYMGGDMPQSKIKDALDRGQPKVVRMKIPEKEMISFNDVVRGRVEFDSSVIDDQILLKADGFPTYHLAVVVDDYLMEISHVIRGEEWLSSTPKHVLLYNFFGWDLPVFAHAPLLLNPDRTKLSKRQGDVSVEDYIKKGFSSEALLNFVALLGWNEGSGTEQEIYTMQELVNKFSLERIGRSGAVFNVEKLSWVEKSHIRLATDGDIAKKILIHLKPLIGTRPSLLSDEVIQSSEYLCSVAALMKERVDFFSEFVTFSSYFFFEPDHYDEEGIRKRWTAATNDTLLCFADRLKNLNLFDVGNIEDSLKLVAEEKNVKTAALVHPVRIAVTGVTFGPSLYHILELIGQDVSVKRLHNAVKAINFKLDEVNY</sequence>
<dbReference type="Pfam" id="PF00749">
    <property type="entry name" value="tRNA-synt_1c"/>
    <property type="match status" value="1"/>
</dbReference>
<feature type="domain" description="Glutamyl/glutaminyl-tRNA synthetase class Ib catalytic" evidence="18">
    <location>
        <begin position="3"/>
        <end position="328"/>
    </location>
</feature>
<dbReference type="InterPro" id="IPR049940">
    <property type="entry name" value="GluQ/Sye"/>
</dbReference>
<dbReference type="GO" id="GO:0005524">
    <property type="term" value="F:ATP binding"/>
    <property type="evidence" value="ECO:0007669"/>
    <property type="project" value="UniProtKB-KW"/>
</dbReference>
<evidence type="ECO:0000256" key="13">
    <source>
        <dbReference type="ARBA" id="ARBA00044313"/>
    </source>
</evidence>
<dbReference type="GO" id="GO:0000049">
    <property type="term" value="F:tRNA binding"/>
    <property type="evidence" value="ECO:0007669"/>
    <property type="project" value="InterPro"/>
</dbReference>
<dbReference type="InterPro" id="IPR020751">
    <property type="entry name" value="aa-tRNA-synth_I_codon-bd_sub2"/>
</dbReference>
<evidence type="ECO:0000256" key="14">
    <source>
        <dbReference type="ARBA" id="ARBA00047366"/>
    </source>
</evidence>
<name>A0AAE0VLS1_9BIVA</name>
<dbReference type="InterPro" id="IPR033910">
    <property type="entry name" value="GluRS_core"/>
</dbReference>
<evidence type="ECO:0000256" key="9">
    <source>
        <dbReference type="ARBA" id="ARBA00030865"/>
    </source>
</evidence>
<dbReference type="InterPro" id="IPR014729">
    <property type="entry name" value="Rossmann-like_a/b/a_fold"/>
</dbReference>
<dbReference type="GO" id="GO:0006424">
    <property type="term" value="P:glutamyl-tRNA aminoacylation"/>
    <property type="evidence" value="ECO:0007669"/>
    <property type="project" value="InterPro"/>
</dbReference>
<evidence type="ECO:0000313" key="21">
    <source>
        <dbReference type="Proteomes" id="UP001195483"/>
    </source>
</evidence>
<evidence type="ECO:0000256" key="6">
    <source>
        <dbReference type="ARBA" id="ARBA00022840"/>
    </source>
</evidence>
<dbReference type="EC" id="6.1.1.24" evidence="10"/>
<dbReference type="HAMAP" id="MF_00022">
    <property type="entry name" value="Glu_tRNA_synth_type1"/>
    <property type="match status" value="1"/>
</dbReference>